<evidence type="ECO:0000313" key="4">
    <source>
        <dbReference type="Proteomes" id="UP000078544"/>
    </source>
</evidence>
<evidence type="ECO:0000256" key="1">
    <source>
        <dbReference type="SAM" id="Coils"/>
    </source>
</evidence>
<feature type="compositionally biased region" description="Low complexity" evidence="2">
    <location>
        <begin position="510"/>
        <end position="526"/>
    </location>
</feature>
<feature type="region of interest" description="Disordered" evidence="2">
    <location>
        <begin position="1"/>
        <end position="45"/>
    </location>
</feature>
<accession>A0A166V8R0</accession>
<evidence type="ECO:0000313" key="3">
    <source>
        <dbReference type="EMBL" id="OAA33393.1"/>
    </source>
</evidence>
<organism evidence="3 4">
    <name type="scientific">Moelleriella libera RCEF 2490</name>
    <dbReference type="NCBI Taxonomy" id="1081109"/>
    <lineage>
        <taxon>Eukaryota</taxon>
        <taxon>Fungi</taxon>
        <taxon>Dikarya</taxon>
        <taxon>Ascomycota</taxon>
        <taxon>Pezizomycotina</taxon>
        <taxon>Sordariomycetes</taxon>
        <taxon>Hypocreomycetidae</taxon>
        <taxon>Hypocreales</taxon>
        <taxon>Clavicipitaceae</taxon>
        <taxon>Moelleriella</taxon>
    </lineage>
</organism>
<dbReference type="OrthoDB" id="5402147at2759"/>
<feature type="compositionally biased region" description="Polar residues" evidence="2">
    <location>
        <begin position="1"/>
        <end position="10"/>
    </location>
</feature>
<reference evidence="3 4" key="1">
    <citation type="journal article" date="2016" name="Genome Biol. Evol.">
        <title>Divergent and convergent evolution of fungal pathogenicity.</title>
        <authorList>
            <person name="Shang Y."/>
            <person name="Xiao G."/>
            <person name="Zheng P."/>
            <person name="Cen K."/>
            <person name="Zhan S."/>
            <person name="Wang C."/>
        </authorList>
    </citation>
    <scope>NUCLEOTIDE SEQUENCE [LARGE SCALE GENOMIC DNA]</scope>
    <source>
        <strain evidence="3 4">RCEF 2490</strain>
    </source>
</reference>
<feature type="coiled-coil region" evidence="1">
    <location>
        <begin position="180"/>
        <end position="210"/>
    </location>
</feature>
<sequence length="557" mass="62042">MAFQQSTRQAVQRVPRAPIAQHDDISVAQRSSSSERRREESQTWVLFSPPTEVTTTSYLTESVQSLETPGRSRLSDLGSLNTVARSEEASDAPRSASALSALDGQAVDEDAELDSLDSHLPGFRSLPVSHRGSQNAAGPVFPVHDGLGSFRLNLPALGTEAQDQIYQFEKFNPRKTRRTLESLENVHLDLDQTQEQAEEKRRRIEAWRLDHSRVLLDEVQRETRRRKKSLASMHRSKRCSETESDALTWHDEDALQPEEDKEGFMARLTRRVVRDLLGIDDVTLSILLGEELPTEFEDMLSSTPRASDVGSQTILTASDEPSWQVRVLERLSRELGLLVNHLSPHPGAFSTYSKVHHMPLPYAGLPVIPESNDAGVSARSRELYRVRRSSVPEFQPTVPRHARPITMTGRREAVHGQGDTDMADGEFTKEEWEKSLDVKLVFRYVVSRFTSRSNNASASTAHHNPPSAQDHAAKAARVRQQHPLIARTRSGDRRSFKGVAPSSPSVLRHQSSCASQSTRRSARRSSCSSRHYWDIGGSLGTGSVIASNGPMGSWGEI</sequence>
<comment type="caution">
    <text evidence="3">The sequence shown here is derived from an EMBL/GenBank/DDBJ whole genome shotgun (WGS) entry which is preliminary data.</text>
</comment>
<evidence type="ECO:0000256" key="2">
    <source>
        <dbReference type="SAM" id="MobiDB-lite"/>
    </source>
</evidence>
<proteinExistence type="predicted"/>
<feature type="compositionally biased region" description="Low complexity" evidence="2">
    <location>
        <begin position="453"/>
        <end position="464"/>
    </location>
</feature>
<protein>
    <submittedName>
        <fullName evidence="3">Uncharacterized protein</fullName>
    </submittedName>
</protein>
<dbReference type="Proteomes" id="UP000078544">
    <property type="component" value="Unassembled WGS sequence"/>
</dbReference>
<dbReference type="EMBL" id="AZGY01000001">
    <property type="protein sequence ID" value="OAA33393.1"/>
    <property type="molecule type" value="Genomic_DNA"/>
</dbReference>
<gene>
    <name evidence="3" type="ORF">AAL_00858</name>
</gene>
<keyword evidence="4" id="KW-1185">Reference proteome</keyword>
<dbReference type="AlphaFoldDB" id="A0A166V8R0"/>
<name>A0A166V8R0_9HYPO</name>
<keyword evidence="1" id="KW-0175">Coiled coil</keyword>
<feature type="region of interest" description="Disordered" evidence="2">
    <location>
        <begin position="453"/>
        <end position="526"/>
    </location>
</feature>